<dbReference type="EMBL" id="CP011409">
    <property type="protein sequence ID" value="AKZ62328.1"/>
    <property type="molecule type" value="Genomic_DNA"/>
</dbReference>
<dbReference type="Pfam" id="PF08402">
    <property type="entry name" value="TOBE_2"/>
    <property type="match status" value="1"/>
</dbReference>
<dbReference type="GO" id="GO:0005524">
    <property type="term" value="F:ATP binding"/>
    <property type="evidence" value="ECO:0007669"/>
    <property type="project" value="UniProtKB-KW"/>
</dbReference>
<dbReference type="Proteomes" id="UP000063429">
    <property type="component" value="Chromosome"/>
</dbReference>
<dbReference type="PROSITE" id="PS50893">
    <property type="entry name" value="ABC_TRANSPORTER_2"/>
    <property type="match status" value="1"/>
</dbReference>
<evidence type="ECO:0000259" key="5">
    <source>
        <dbReference type="PROSITE" id="PS50893"/>
    </source>
</evidence>
<dbReference type="InterPro" id="IPR050093">
    <property type="entry name" value="ABC_SmlMolc_Importer"/>
</dbReference>
<dbReference type="InterPro" id="IPR027417">
    <property type="entry name" value="P-loop_NTPase"/>
</dbReference>
<evidence type="ECO:0000313" key="6">
    <source>
        <dbReference type="EMBL" id="AKZ62328.1"/>
    </source>
</evidence>
<keyword evidence="3" id="KW-0547">Nucleotide-binding</keyword>
<keyword evidence="2" id="KW-0472">Membrane</keyword>
<accession>A0ABM5UYC0</accession>
<keyword evidence="7" id="KW-1185">Reference proteome</keyword>
<feature type="domain" description="ABC transporter" evidence="5">
    <location>
        <begin position="7"/>
        <end position="239"/>
    </location>
</feature>
<reference evidence="7" key="1">
    <citation type="journal article" date="2015" name="Genome Announc.">
        <title>Complete Genome Sequence of Herbaspirillum hiltneri N3 (DSM 17495), Isolated from Surface-Sterilized Wheat Roots.</title>
        <authorList>
            <person name="Guizelini D."/>
            <person name="Saizaki P.M."/>
            <person name="Coimbra N.A."/>
            <person name="Weiss V.A."/>
            <person name="Faoro H."/>
            <person name="Sfeir M.Z."/>
            <person name="Baura V.A."/>
            <person name="Monteiro R.A."/>
            <person name="Chubatsu L.S."/>
            <person name="Souza E.M."/>
            <person name="Cruz L.M."/>
            <person name="Pedrosa F.O."/>
            <person name="Raittz R.T."/>
            <person name="Marchaukoski J.N."/>
            <person name="Steffens M.B."/>
        </authorList>
    </citation>
    <scope>NUCLEOTIDE SEQUENCE [LARGE SCALE GENOMIC DNA]</scope>
    <source>
        <strain evidence="7">N3</strain>
    </source>
</reference>
<name>A0ABM5UYC0_9BURK</name>
<keyword evidence="2" id="KW-1003">Cell membrane</keyword>
<dbReference type="InterPro" id="IPR017871">
    <property type="entry name" value="ABC_transporter-like_CS"/>
</dbReference>
<dbReference type="InterPro" id="IPR003593">
    <property type="entry name" value="AAA+_ATPase"/>
</dbReference>
<dbReference type="InterPro" id="IPR003439">
    <property type="entry name" value="ABC_transporter-like_ATP-bd"/>
</dbReference>
<keyword evidence="1" id="KW-0813">Transport</keyword>
<dbReference type="InterPro" id="IPR008995">
    <property type="entry name" value="Mo/tungstate-bd_C_term_dom"/>
</dbReference>
<dbReference type="PANTHER" id="PTHR42781">
    <property type="entry name" value="SPERMIDINE/PUTRESCINE IMPORT ATP-BINDING PROTEIN POTA"/>
    <property type="match status" value="1"/>
</dbReference>
<dbReference type="Pfam" id="PF00005">
    <property type="entry name" value="ABC_tran"/>
    <property type="match status" value="1"/>
</dbReference>
<dbReference type="SUPFAM" id="SSF50331">
    <property type="entry name" value="MOP-like"/>
    <property type="match status" value="1"/>
</dbReference>
<protein>
    <submittedName>
        <fullName evidence="6">ABC transporter ATP-binding protein</fullName>
    </submittedName>
</protein>
<dbReference type="InterPro" id="IPR013611">
    <property type="entry name" value="Transp-assoc_OB_typ2"/>
</dbReference>
<dbReference type="PANTHER" id="PTHR42781:SF4">
    <property type="entry name" value="SPERMIDINE_PUTRESCINE IMPORT ATP-BINDING PROTEIN POTA"/>
    <property type="match status" value="1"/>
</dbReference>
<gene>
    <name evidence="6" type="ORF">F506_06290</name>
</gene>
<keyword evidence="4 6" id="KW-0067">ATP-binding</keyword>
<dbReference type="SUPFAM" id="SSF52540">
    <property type="entry name" value="P-loop containing nucleoside triphosphate hydrolases"/>
    <property type="match status" value="1"/>
</dbReference>
<evidence type="ECO:0000256" key="2">
    <source>
        <dbReference type="ARBA" id="ARBA00022475"/>
    </source>
</evidence>
<sequence length="358" mass="38978">MNSSLSIKLLQCAKTFGSGAPALEPIDLEIHPGETLVLLGPSGCGKTTTLRLIAGLEFPDAGGRVLFGDDDVTDLPIEKRGVGMVFQNYALFPNMTVGENIAYGMKIRKLPAAERAARIDALLDMVHLQGLGHRRIDQLSGGQKQRVALARALAVEPRVLLLDEPLTALDAKLRETLRADLNQLLRKLGITAIYVTHDQGEAMALGDRVVVMERGKIAQIGTPQDIYYRPASEFVADFIGTMNRVSGVTRVGHLQIPAGIVPLANVKPDRQATAMFRPEDVEIVPLDTAGAEIFGDVMSTFFMGDRTRLLVDVGTEMPVIVETRRRGVWHAGEHIGLRVPEHAVMQLPAQHFSGETRS</sequence>
<evidence type="ECO:0000256" key="4">
    <source>
        <dbReference type="ARBA" id="ARBA00022840"/>
    </source>
</evidence>
<evidence type="ECO:0000313" key="7">
    <source>
        <dbReference type="Proteomes" id="UP000063429"/>
    </source>
</evidence>
<evidence type="ECO:0000256" key="3">
    <source>
        <dbReference type="ARBA" id="ARBA00022741"/>
    </source>
</evidence>
<dbReference type="RefSeq" id="WP_053195835.1">
    <property type="nucleotide sequence ID" value="NZ_CP011409.1"/>
</dbReference>
<organism evidence="6 7">
    <name type="scientific">Herbaspirillum hiltneri N3</name>
    <dbReference type="NCBI Taxonomy" id="1262470"/>
    <lineage>
        <taxon>Bacteria</taxon>
        <taxon>Pseudomonadati</taxon>
        <taxon>Pseudomonadota</taxon>
        <taxon>Betaproteobacteria</taxon>
        <taxon>Burkholderiales</taxon>
        <taxon>Oxalobacteraceae</taxon>
        <taxon>Herbaspirillum</taxon>
    </lineage>
</organism>
<dbReference type="Gene3D" id="3.40.50.300">
    <property type="entry name" value="P-loop containing nucleotide triphosphate hydrolases"/>
    <property type="match status" value="1"/>
</dbReference>
<proteinExistence type="predicted"/>
<evidence type="ECO:0000256" key="1">
    <source>
        <dbReference type="ARBA" id="ARBA00022448"/>
    </source>
</evidence>
<dbReference type="SMART" id="SM00382">
    <property type="entry name" value="AAA"/>
    <property type="match status" value="1"/>
</dbReference>
<dbReference type="PROSITE" id="PS00211">
    <property type="entry name" value="ABC_TRANSPORTER_1"/>
    <property type="match status" value="1"/>
</dbReference>